<evidence type="ECO:0000256" key="2">
    <source>
        <dbReference type="ARBA" id="ARBA00022692"/>
    </source>
</evidence>
<evidence type="ECO:0000259" key="6">
    <source>
        <dbReference type="Pfam" id="PF05154"/>
    </source>
</evidence>
<evidence type="ECO:0000313" key="8">
    <source>
        <dbReference type="EMBL" id="TCP39215.1"/>
    </source>
</evidence>
<accession>A0A4R2PY76</accession>
<gene>
    <name evidence="8" type="ORF">EV191_13115</name>
</gene>
<comment type="caution">
    <text evidence="8">The sequence shown here is derived from an EMBL/GenBank/DDBJ whole genome shotgun (WGS) entry which is preliminary data.</text>
</comment>
<name>A0A4R2PY76_9PSEU</name>
<keyword evidence="4 5" id="KW-0472">Membrane</keyword>
<dbReference type="Pfam" id="PF05154">
    <property type="entry name" value="TM2"/>
    <property type="match status" value="1"/>
</dbReference>
<dbReference type="OrthoDB" id="2004788at2"/>
<keyword evidence="9" id="KW-1185">Reference proteome</keyword>
<evidence type="ECO:0000256" key="3">
    <source>
        <dbReference type="ARBA" id="ARBA00022989"/>
    </source>
</evidence>
<protein>
    <submittedName>
        <fullName evidence="8">TM2 domain-containing protein</fullName>
    </submittedName>
</protein>
<dbReference type="GO" id="GO:0016020">
    <property type="term" value="C:membrane"/>
    <property type="evidence" value="ECO:0007669"/>
    <property type="project" value="UniProtKB-SubCell"/>
</dbReference>
<reference evidence="8 9" key="1">
    <citation type="submission" date="2019-03" db="EMBL/GenBank/DDBJ databases">
        <title>Genomic Encyclopedia of Type Strains, Phase IV (KMG-IV): sequencing the most valuable type-strain genomes for metagenomic binning, comparative biology and taxonomic classification.</title>
        <authorList>
            <person name="Goeker M."/>
        </authorList>
    </citation>
    <scope>NUCLEOTIDE SEQUENCE [LARGE SCALE GENOMIC DNA]</scope>
    <source>
        <strain evidence="8 9">DSM 45765</strain>
    </source>
</reference>
<evidence type="ECO:0000256" key="1">
    <source>
        <dbReference type="ARBA" id="ARBA00004141"/>
    </source>
</evidence>
<feature type="transmembrane region" description="Helical" evidence="5">
    <location>
        <begin position="112"/>
        <end position="130"/>
    </location>
</feature>
<comment type="subcellular location">
    <subcellularLocation>
        <location evidence="1">Membrane</location>
        <topology evidence="1">Multi-pass membrane protein</topology>
    </subcellularLocation>
</comment>
<evidence type="ECO:0000313" key="9">
    <source>
        <dbReference type="Proteomes" id="UP000294911"/>
    </source>
</evidence>
<sequence length="174" mass="18675">MVDTPDYEAMRIGTAEREQAMQSLQAHFADGRLDVHEYDDRVAKVVAGRTRGDLREVFGDLPPPYPAFLNPPAPAPMAPYPQQVVYPQPGGAVPGGAMPGGAIQPYSDKSRLTAGLLQILLPFGIGRFYTGHTGIAVGQLLTSIIAVGVIWSFIDGIILLVNGGTDKYGRPMRD</sequence>
<keyword evidence="2 5" id="KW-0812">Transmembrane</keyword>
<evidence type="ECO:0000256" key="5">
    <source>
        <dbReference type="SAM" id="Phobius"/>
    </source>
</evidence>
<proteinExistence type="predicted"/>
<evidence type="ECO:0000256" key="4">
    <source>
        <dbReference type="ARBA" id="ARBA00023136"/>
    </source>
</evidence>
<dbReference type="RefSeq" id="WP_132881343.1">
    <property type="nucleotide sequence ID" value="NZ_SLXQ01000031.1"/>
</dbReference>
<feature type="transmembrane region" description="Helical" evidence="5">
    <location>
        <begin position="136"/>
        <end position="161"/>
    </location>
</feature>
<dbReference type="EMBL" id="SLXQ01000031">
    <property type="protein sequence ID" value="TCP39215.1"/>
    <property type="molecule type" value="Genomic_DNA"/>
</dbReference>
<dbReference type="InterPro" id="IPR007829">
    <property type="entry name" value="TM2"/>
</dbReference>
<evidence type="ECO:0000259" key="7">
    <source>
        <dbReference type="Pfam" id="PF08044"/>
    </source>
</evidence>
<organism evidence="8 9">
    <name type="scientific">Tamaricihabitans halophyticus</name>
    <dbReference type="NCBI Taxonomy" id="1262583"/>
    <lineage>
        <taxon>Bacteria</taxon>
        <taxon>Bacillati</taxon>
        <taxon>Actinomycetota</taxon>
        <taxon>Actinomycetes</taxon>
        <taxon>Pseudonocardiales</taxon>
        <taxon>Pseudonocardiaceae</taxon>
        <taxon>Tamaricihabitans</taxon>
    </lineage>
</organism>
<dbReference type="AlphaFoldDB" id="A0A4R2PY76"/>
<keyword evidence="3 5" id="KW-1133">Transmembrane helix</keyword>
<feature type="domain" description="DUF1707" evidence="7">
    <location>
        <begin position="10"/>
        <end position="62"/>
    </location>
</feature>
<dbReference type="Pfam" id="PF08044">
    <property type="entry name" value="DUF1707"/>
    <property type="match status" value="1"/>
</dbReference>
<dbReference type="Proteomes" id="UP000294911">
    <property type="component" value="Unassembled WGS sequence"/>
</dbReference>
<dbReference type="InterPro" id="IPR012551">
    <property type="entry name" value="DUF1707_SHOCT-like"/>
</dbReference>
<feature type="domain" description="TM2" evidence="6">
    <location>
        <begin position="108"/>
        <end position="157"/>
    </location>
</feature>